<evidence type="ECO:0000256" key="1">
    <source>
        <dbReference type="ARBA" id="ARBA00022737"/>
    </source>
</evidence>
<dbReference type="Proteomes" id="UP001153269">
    <property type="component" value="Unassembled WGS sequence"/>
</dbReference>
<evidence type="ECO:0000313" key="4">
    <source>
        <dbReference type="Proteomes" id="UP001153269"/>
    </source>
</evidence>
<dbReference type="CDD" id="cd07357">
    <property type="entry name" value="HN_L-whirlin_R2_like"/>
    <property type="match status" value="1"/>
</dbReference>
<keyword evidence="4" id="KW-1185">Reference proteome</keyword>
<dbReference type="InterPro" id="IPR033028">
    <property type="entry name" value="Whirlin_HN-like_dom2"/>
</dbReference>
<dbReference type="AlphaFoldDB" id="A0A9N7YKS0"/>
<protein>
    <recommendedName>
        <fullName evidence="5">Whirlin</fullName>
    </recommendedName>
</protein>
<dbReference type="FunFam" id="1.20.1160.20:FF:000002">
    <property type="entry name" value="Whirlin a"/>
    <property type="match status" value="1"/>
</dbReference>
<organism evidence="3 4">
    <name type="scientific">Pleuronectes platessa</name>
    <name type="common">European plaice</name>
    <dbReference type="NCBI Taxonomy" id="8262"/>
    <lineage>
        <taxon>Eukaryota</taxon>
        <taxon>Metazoa</taxon>
        <taxon>Chordata</taxon>
        <taxon>Craniata</taxon>
        <taxon>Vertebrata</taxon>
        <taxon>Euteleostomi</taxon>
        <taxon>Actinopterygii</taxon>
        <taxon>Neopterygii</taxon>
        <taxon>Teleostei</taxon>
        <taxon>Neoteleostei</taxon>
        <taxon>Acanthomorphata</taxon>
        <taxon>Carangaria</taxon>
        <taxon>Pleuronectiformes</taxon>
        <taxon>Pleuronectoidei</taxon>
        <taxon>Pleuronectidae</taxon>
        <taxon>Pleuronectes</taxon>
    </lineage>
</organism>
<evidence type="ECO:0000313" key="3">
    <source>
        <dbReference type="EMBL" id="CAB1430607.1"/>
    </source>
</evidence>
<sequence>MTIYEAGESCVSEEKLVLVPEKQQQQLRHFNKMNVWSPSDFPESQAPVWASEAGNVSVVGLCQSVVLNNRTELFLLRSQYQHLPSEGSRGKQVCVFQELKLRLMEVLNSEVLVRVQHLESAESWCSSETASDLISRRLQPGFYKGVAGSQVTLSSLVNQSRAMLEEQARHLLTEVERQTMVYYVEEYRDGHIGAEQLVMALFELLNTHAKFSLLSEVRGLVAPQDLECFDGMVLRREIQALKARQGKAGGAAPQHDSLSMVSYPDTLNSSSASFMTNTTLSSARERLLWLIDMMENDSVVETNGKDPPESLNTLLTDVSLVSSAGFCFGRIETTGGRIDEGDDVQSTAAESPPSFKPPPPPGVQRRPSRRDPLNKCPSSESSHSGLYFTAPPSRGHSRESGHAPAPPAPRPPREPARDPAQEYAAVRKRDPSLPSKKEQVAAAQLSMVARHNIGPFPRVQSPNRGTKPAAPSPSPPPPPPLPAPHPPPSLPLKPLSMSKDSSAASKQRFVTVEVHRPNAEPDVNEVRPLPQARGGALSQLSDSGQTLSEDSGVDIAESAHLSKDSSPHSSRTRLPRDPQGGGGSNPSKPPGLLEPTSTLVRVAKSAGTLGIAIEGGANTRQPLPRIVTIQASCGFTLQLNSR</sequence>
<comment type="caution">
    <text evidence="3">The sequence shown here is derived from an EMBL/GenBank/DDBJ whole genome shotgun (WGS) entry which is preliminary data.</text>
</comment>
<dbReference type="GO" id="GO:0007605">
    <property type="term" value="P:sensory perception of sound"/>
    <property type="evidence" value="ECO:0007669"/>
    <property type="project" value="TreeGrafter"/>
</dbReference>
<dbReference type="GO" id="GO:0032426">
    <property type="term" value="C:stereocilium tip"/>
    <property type="evidence" value="ECO:0007669"/>
    <property type="project" value="TreeGrafter"/>
</dbReference>
<reference evidence="3" key="1">
    <citation type="submission" date="2020-03" db="EMBL/GenBank/DDBJ databases">
        <authorList>
            <person name="Weist P."/>
        </authorList>
    </citation>
    <scope>NUCLEOTIDE SEQUENCE</scope>
</reference>
<feature type="compositionally biased region" description="Basic and acidic residues" evidence="2">
    <location>
        <begin position="411"/>
        <end position="439"/>
    </location>
</feature>
<dbReference type="InterPro" id="IPR051844">
    <property type="entry name" value="USH2_Complex_Protein"/>
</dbReference>
<feature type="compositionally biased region" description="Pro residues" evidence="2">
    <location>
        <begin position="470"/>
        <end position="491"/>
    </location>
</feature>
<dbReference type="GO" id="GO:0002142">
    <property type="term" value="C:stereocilia ankle link complex"/>
    <property type="evidence" value="ECO:0007669"/>
    <property type="project" value="TreeGrafter"/>
</dbReference>
<evidence type="ECO:0000256" key="2">
    <source>
        <dbReference type="SAM" id="MobiDB-lite"/>
    </source>
</evidence>
<dbReference type="Gene3D" id="1.20.1160.20">
    <property type="match status" value="1"/>
</dbReference>
<keyword evidence="1" id="KW-0677">Repeat</keyword>
<name>A0A9N7YKS0_PLEPL</name>
<accession>A0A9N7YKS0</accession>
<dbReference type="GO" id="GO:0005929">
    <property type="term" value="C:cilium"/>
    <property type="evidence" value="ECO:0007669"/>
    <property type="project" value="TreeGrafter"/>
</dbReference>
<dbReference type="PANTHER" id="PTHR23116">
    <property type="entry name" value="PDZ DOMAIN CONTAINING WHIRLIN AND HARMONIN-RELATED"/>
    <property type="match status" value="1"/>
</dbReference>
<evidence type="ECO:0008006" key="5">
    <source>
        <dbReference type="Google" id="ProtNLM"/>
    </source>
</evidence>
<dbReference type="GO" id="GO:0005886">
    <property type="term" value="C:plasma membrane"/>
    <property type="evidence" value="ECO:0007669"/>
    <property type="project" value="TreeGrafter"/>
</dbReference>
<dbReference type="EMBL" id="CADEAL010001249">
    <property type="protein sequence ID" value="CAB1430607.1"/>
    <property type="molecule type" value="Genomic_DNA"/>
</dbReference>
<dbReference type="PANTHER" id="PTHR23116:SF37">
    <property type="entry name" value="WHIRLIN"/>
    <property type="match status" value="1"/>
</dbReference>
<feature type="compositionally biased region" description="Polar residues" evidence="2">
    <location>
        <begin position="538"/>
        <end position="549"/>
    </location>
</feature>
<dbReference type="GO" id="GO:0060088">
    <property type="term" value="P:auditory receptor cell stereocilium organization"/>
    <property type="evidence" value="ECO:0007669"/>
    <property type="project" value="TreeGrafter"/>
</dbReference>
<gene>
    <name evidence="3" type="ORF">PLEPLA_LOCUS18589</name>
</gene>
<dbReference type="GO" id="GO:0001917">
    <property type="term" value="C:photoreceptor inner segment"/>
    <property type="evidence" value="ECO:0007669"/>
    <property type="project" value="TreeGrafter"/>
</dbReference>
<proteinExistence type="predicted"/>
<feature type="region of interest" description="Disordered" evidence="2">
    <location>
        <begin position="333"/>
        <end position="594"/>
    </location>
</feature>